<gene>
    <name evidence="2" type="ORF">DFP72DRAFT_1077017</name>
</gene>
<reference evidence="2 3" key="1">
    <citation type="submission" date="2020-07" db="EMBL/GenBank/DDBJ databases">
        <title>Comparative genomics of pyrophilous fungi reveals a link between fire events and developmental genes.</title>
        <authorList>
            <consortium name="DOE Joint Genome Institute"/>
            <person name="Steindorff A.S."/>
            <person name="Carver A."/>
            <person name="Calhoun S."/>
            <person name="Stillman K."/>
            <person name="Liu H."/>
            <person name="Lipzen A."/>
            <person name="Pangilinan J."/>
            <person name="Labutti K."/>
            <person name="Bruns T.D."/>
            <person name="Grigoriev I.V."/>
        </authorList>
    </citation>
    <scope>NUCLEOTIDE SEQUENCE [LARGE SCALE GENOMIC DNA]</scope>
    <source>
        <strain evidence="2 3">CBS 144469</strain>
    </source>
</reference>
<dbReference type="AlphaFoldDB" id="A0A8H6HHA2"/>
<dbReference type="OrthoDB" id="10459126at2759"/>
<evidence type="ECO:0000256" key="1">
    <source>
        <dbReference type="SAM" id="MobiDB-lite"/>
    </source>
</evidence>
<organism evidence="2 3">
    <name type="scientific">Ephemerocybe angulata</name>
    <dbReference type="NCBI Taxonomy" id="980116"/>
    <lineage>
        <taxon>Eukaryota</taxon>
        <taxon>Fungi</taxon>
        <taxon>Dikarya</taxon>
        <taxon>Basidiomycota</taxon>
        <taxon>Agaricomycotina</taxon>
        <taxon>Agaricomycetes</taxon>
        <taxon>Agaricomycetidae</taxon>
        <taxon>Agaricales</taxon>
        <taxon>Agaricineae</taxon>
        <taxon>Psathyrellaceae</taxon>
        <taxon>Ephemerocybe</taxon>
    </lineage>
</organism>
<dbReference type="EMBL" id="JACGCI010000100">
    <property type="protein sequence ID" value="KAF6745741.1"/>
    <property type="molecule type" value="Genomic_DNA"/>
</dbReference>
<comment type="caution">
    <text evidence="2">The sequence shown here is derived from an EMBL/GenBank/DDBJ whole genome shotgun (WGS) entry which is preliminary data.</text>
</comment>
<feature type="region of interest" description="Disordered" evidence="1">
    <location>
        <begin position="72"/>
        <end position="114"/>
    </location>
</feature>
<protein>
    <submittedName>
        <fullName evidence="2">Uncharacterized protein</fullName>
    </submittedName>
</protein>
<name>A0A8H6HHA2_9AGAR</name>
<evidence type="ECO:0000313" key="3">
    <source>
        <dbReference type="Proteomes" id="UP000521943"/>
    </source>
</evidence>
<dbReference type="Proteomes" id="UP000521943">
    <property type="component" value="Unassembled WGS sequence"/>
</dbReference>
<evidence type="ECO:0000313" key="2">
    <source>
        <dbReference type="EMBL" id="KAF6745741.1"/>
    </source>
</evidence>
<keyword evidence="3" id="KW-1185">Reference proteome</keyword>
<proteinExistence type="predicted"/>
<sequence length="183" mass="20983">MRFFVVHEWTLMPSKQRTKARPALPDFPQIDCIIHDTDCGVERVWTDLGAYRRWLIEGKARNDKWAELVDRERQERHDNGQYTEDEESESDSQSGGEEVEDGLASGPGPTVEDPWLTFENVHRAMMSLGPMFGIHVSEDLSLPVVFDMDKWDKMKVAKLVEQGRPQYFHQSPPSPFPKGPGIV</sequence>
<accession>A0A8H6HHA2</accession>